<evidence type="ECO:0000256" key="2">
    <source>
        <dbReference type="ARBA" id="ARBA00022530"/>
    </source>
</evidence>
<feature type="domain" description="ZP" evidence="9">
    <location>
        <begin position="1"/>
        <end position="45"/>
    </location>
</feature>
<keyword evidence="6" id="KW-0278">Fertilization</keyword>
<dbReference type="InterPro" id="IPR042235">
    <property type="entry name" value="ZP-C_dom"/>
</dbReference>
<dbReference type="PANTHER" id="PTHR23343">
    <property type="entry name" value="ZONA PELLUCIDA SPERM-BINDING PROTEIN"/>
    <property type="match status" value="1"/>
</dbReference>
<accession>A0A9D3M294</accession>
<evidence type="ECO:0000313" key="11">
    <source>
        <dbReference type="Proteomes" id="UP001044222"/>
    </source>
</evidence>
<keyword evidence="8" id="KW-0472">Membrane</keyword>
<dbReference type="PROSITE" id="PS51034">
    <property type="entry name" value="ZP_2"/>
    <property type="match status" value="1"/>
</dbReference>
<evidence type="ECO:0000256" key="3">
    <source>
        <dbReference type="ARBA" id="ARBA00022685"/>
    </source>
</evidence>
<dbReference type="GO" id="GO:0005886">
    <property type="term" value="C:plasma membrane"/>
    <property type="evidence" value="ECO:0007669"/>
    <property type="project" value="UniProtKB-SubCell"/>
</dbReference>
<feature type="transmembrane region" description="Helical" evidence="8">
    <location>
        <begin position="87"/>
        <end position="111"/>
    </location>
</feature>
<evidence type="ECO:0000256" key="8">
    <source>
        <dbReference type="SAM" id="Phobius"/>
    </source>
</evidence>
<dbReference type="PANTHER" id="PTHR23343:SF31">
    <property type="entry name" value="ZONA PELLUCIDA SPERM-BINDING PROTEIN 4"/>
    <property type="match status" value="1"/>
</dbReference>
<comment type="subcellular location">
    <subcellularLocation>
        <location evidence="1">Cell membrane</location>
        <topology evidence="1">Single-pass type I membrane protein</topology>
    </subcellularLocation>
    <subcellularLocation>
        <location evidence="7">Zona pellucida</location>
    </subcellularLocation>
</comment>
<evidence type="ECO:0000256" key="6">
    <source>
        <dbReference type="ARBA" id="ARBA00023279"/>
    </source>
</evidence>
<dbReference type="AlphaFoldDB" id="A0A9D3M294"/>
<organism evidence="10 11">
    <name type="scientific">Anguilla anguilla</name>
    <name type="common">European freshwater eel</name>
    <name type="synonym">Muraena anguilla</name>
    <dbReference type="NCBI Taxonomy" id="7936"/>
    <lineage>
        <taxon>Eukaryota</taxon>
        <taxon>Metazoa</taxon>
        <taxon>Chordata</taxon>
        <taxon>Craniata</taxon>
        <taxon>Vertebrata</taxon>
        <taxon>Euteleostomi</taxon>
        <taxon>Actinopterygii</taxon>
        <taxon>Neopterygii</taxon>
        <taxon>Teleostei</taxon>
        <taxon>Anguilliformes</taxon>
        <taxon>Anguillidae</taxon>
        <taxon>Anguilla</taxon>
    </lineage>
</organism>
<keyword evidence="2" id="KW-0964">Secreted</keyword>
<evidence type="ECO:0000259" key="9">
    <source>
        <dbReference type="PROSITE" id="PS51034"/>
    </source>
</evidence>
<evidence type="ECO:0000313" key="10">
    <source>
        <dbReference type="EMBL" id="KAG5839343.1"/>
    </source>
</evidence>
<protein>
    <recommendedName>
        <fullName evidence="9">ZP domain-containing protein</fullName>
    </recommendedName>
</protein>
<evidence type="ECO:0000256" key="7">
    <source>
        <dbReference type="ARBA" id="ARBA00024183"/>
    </source>
</evidence>
<dbReference type="EMBL" id="JAFIRN010000011">
    <property type="protein sequence ID" value="KAG5839343.1"/>
    <property type="molecule type" value="Genomic_DNA"/>
</dbReference>
<reference evidence="10" key="1">
    <citation type="submission" date="2021-01" db="EMBL/GenBank/DDBJ databases">
        <title>A chromosome-scale assembly of European eel, Anguilla anguilla.</title>
        <authorList>
            <person name="Henkel C."/>
            <person name="Jong-Raadsen S.A."/>
            <person name="Dufour S."/>
            <person name="Weltzien F.-A."/>
            <person name="Palstra A.P."/>
            <person name="Pelster B."/>
            <person name="Spaink H.P."/>
            <person name="Van Den Thillart G.E."/>
            <person name="Jansen H."/>
            <person name="Zahm M."/>
            <person name="Klopp C."/>
            <person name="Cedric C."/>
            <person name="Louis A."/>
            <person name="Berthelot C."/>
            <person name="Parey E."/>
            <person name="Roest Crollius H."/>
            <person name="Montfort J."/>
            <person name="Robinson-Rechavi M."/>
            <person name="Bucao C."/>
            <person name="Bouchez O."/>
            <person name="Gislard M."/>
            <person name="Lluch J."/>
            <person name="Milhes M."/>
            <person name="Lampietro C."/>
            <person name="Lopez Roques C."/>
            <person name="Donnadieu C."/>
            <person name="Braasch I."/>
            <person name="Desvignes T."/>
            <person name="Postlethwait J."/>
            <person name="Bobe J."/>
            <person name="Guiguen Y."/>
            <person name="Dirks R."/>
        </authorList>
    </citation>
    <scope>NUCLEOTIDE SEQUENCE</scope>
    <source>
        <strain evidence="10">Tag_6206</strain>
        <tissue evidence="10">Liver</tissue>
    </source>
</reference>
<sequence>MFTFVDPASYIPLNEMVFIHCSTEVCHPSANDRCEQHCARKQRRSIVPVGKRSTEEKLIVSSKPVILTNTEPTAIDQSLHSEVPQSLGYGLLGVAACVLLVSTLALAVACIRSSRIELKV</sequence>
<comment type="caution">
    <text evidence="10">The sequence shown here is derived from an EMBL/GenBank/DDBJ whole genome shotgun (WGS) entry which is preliminary data.</text>
</comment>
<dbReference type="InterPro" id="IPR001507">
    <property type="entry name" value="ZP_dom"/>
</dbReference>
<keyword evidence="3" id="KW-0165">Cleavage on pair of basic residues</keyword>
<evidence type="ECO:0000256" key="1">
    <source>
        <dbReference type="ARBA" id="ARBA00004251"/>
    </source>
</evidence>
<proteinExistence type="predicted"/>
<dbReference type="Proteomes" id="UP001044222">
    <property type="component" value="Chromosome 11"/>
</dbReference>
<dbReference type="GO" id="GO:0007339">
    <property type="term" value="P:binding of sperm to zona pellucida"/>
    <property type="evidence" value="ECO:0007669"/>
    <property type="project" value="TreeGrafter"/>
</dbReference>
<keyword evidence="11" id="KW-1185">Reference proteome</keyword>
<gene>
    <name evidence="10" type="ORF">ANANG_G00204010</name>
</gene>
<keyword evidence="4 8" id="KW-0812">Transmembrane</keyword>
<dbReference type="InterPro" id="IPR051148">
    <property type="entry name" value="Zona_Pellucida_Domain_gp"/>
</dbReference>
<evidence type="ECO:0000256" key="5">
    <source>
        <dbReference type="ARBA" id="ARBA00022989"/>
    </source>
</evidence>
<dbReference type="GO" id="GO:0060468">
    <property type="term" value="P:prevention of polyspermy"/>
    <property type="evidence" value="ECO:0007669"/>
    <property type="project" value="TreeGrafter"/>
</dbReference>
<keyword evidence="5 8" id="KW-1133">Transmembrane helix</keyword>
<dbReference type="GO" id="GO:0032190">
    <property type="term" value="F:acrosin binding"/>
    <property type="evidence" value="ECO:0007669"/>
    <property type="project" value="TreeGrafter"/>
</dbReference>
<keyword evidence="2" id="KW-0272">Extracellular matrix</keyword>
<name>A0A9D3M294_ANGAN</name>
<dbReference type="GO" id="GO:0035804">
    <property type="term" value="F:structural constituent of egg coat"/>
    <property type="evidence" value="ECO:0007669"/>
    <property type="project" value="TreeGrafter"/>
</dbReference>
<dbReference type="Gene3D" id="2.60.40.4100">
    <property type="entry name" value="Zona pellucida, ZP-C domain"/>
    <property type="match status" value="1"/>
</dbReference>
<evidence type="ECO:0000256" key="4">
    <source>
        <dbReference type="ARBA" id="ARBA00022692"/>
    </source>
</evidence>
<dbReference type="GO" id="GO:0035805">
    <property type="term" value="C:egg coat"/>
    <property type="evidence" value="ECO:0007669"/>
    <property type="project" value="UniProtKB-SubCell"/>
</dbReference>